<evidence type="ECO:0000256" key="2">
    <source>
        <dbReference type="SAM" id="Coils"/>
    </source>
</evidence>
<dbReference type="InterPro" id="IPR057309">
    <property type="entry name" value="PcsB_CC"/>
</dbReference>
<dbReference type="Gene3D" id="6.10.250.3150">
    <property type="match status" value="1"/>
</dbReference>
<name>A0A4S2DG38_9CLOT</name>
<dbReference type="Pfam" id="PF24568">
    <property type="entry name" value="CC_PcsB"/>
    <property type="match status" value="1"/>
</dbReference>
<dbReference type="Proteomes" id="UP000306888">
    <property type="component" value="Unassembled WGS sequence"/>
</dbReference>
<organism evidence="6 7">
    <name type="scientific">Clostridium sartagoforme</name>
    <dbReference type="NCBI Taxonomy" id="84031"/>
    <lineage>
        <taxon>Bacteria</taxon>
        <taxon>Bacillati</taxon>
        <taxon>Bacillota</taxon>
        <taxon>Clostridia</taxon>
        <taxon>Eubacteriales</taxon>
        <taxon>Clostridiaceae</taxon>
        <taxon>Clostridium</taxon>
    </lineage>
</organism>
<protein>
    <submittedName>
        <fullName evidence="6">Uncharacterized protein</fullName>
    </submittedName>
</protein>
<gene>
    <name evidence="6" type="ORF">E5347_13720</name>
</gene>
<reference evidence="6 7" key="1">
    <citation type="submission" date="2019-04" db="EMBL/GenBank/DDBJ databases">
        <title>Microbes associate with the intestines of laboratory mice.</title>
        <authorList>
            <person name="Navarre W."/>
            <person name="Wong E."/>
            <person name="Huang K."/>
            <person name="Tropini C."/>
            <person name="Ng K."/>
            <person name="Yu B."/>
        </authorList>
    </citation>
    <scope>NUCLEOTIDE SEQUENCE [LARGE SCALE GENOMIC DNA]</scope>
    <source>
        <strain evidence="6 7">NM50_B9-20</strain>
    </source>
</reference>
<dbReference type="OrthoDB" id="9798935at2"/>
<dbReference type="GO" id="GO:0004553">
    <property type="term" value="F:hydrolase activity, hydrolyzing O-glycosyl compounds"/>
    <property type="evidence" value="ECO:0007669"/>
    <property type="project" value="InterPro"/>
</dbReference>
<comment type="caution">
    <text evidence="6">The sequence shown here is derived from an EMBL/GenBank/DDBJ whole genome shotgun (WGS) entry which is preliminary data.</text>
</comment>
<dbReference type="GO" id="GO:0009254">
    <property type="term" value="P:peptidoglycan turnover"/>
    <property type="evidence" value="ECO:0007669"/>
    <property type="project" value="InterPro"/>
</dbReference>
<dbReference type="SUPFAM" id="SSF50685">
    <property type="entry name" value="Barwin-like endoglucanases"/>
    <property type="match status" value="1"/>
</dbReference>
<evidence type="ECO:0000259" key="5">
    <source>
        <dbReference type="Pfam" id="PF24568"/>
    </source>
</evidence>
<dbReference type="Pfam" id="PF06725">
    <property type="entry name" value="3D"/>
    <property type="match status" value="1"/>
</dbReference>
<dbReference type="InterPro" id="IPR036908">
    <property type="entry name" value="RlpA-like_sf"/>
</dbReference>
<dbReference type="Gene3D" id="2.40.40.10">
    <property type="entry name" value="RlpA-like domain"/>
    <property type="match status" value="1"/>
</dbReference>
<accession>A0A4S2DG38</accession>
<evidence type="ECO:0000313" key="7">
    <source>
        <dbReference type="Proteomes" id="UP000306888"/>
    </source>
</evidence>
<dbReference type="PANTHER" id="PTHR39160">
    <property type="entry name" value="CELL WALL-BINDING PROTEIN YOCH"/>
    <property type="match status" value="1"/>
</dbReference>
<dbReference type="GO" id="GO:0019867">
    <property type="term" value="C:outer membrane"/>
    <property type="evidence" value="ECO:0007669"/>
    <property type="project" value="InterPro"/>
</dbReference>
<dbReference type="InterPro" id="IPR051933">
    <property type="entry name" value="Resuscitation_pf_RpfB"/>
</dbReference>
<proteinExistence type="predicted"/>
<evidence type="ECO:0000313" key="6">
    <source>
        <dbReference type="EMBL" id="TGY41006.1"/>
    </source>
</evidence>
<dbReference type="InterPro" id="IPR010611">
    <property type="entry name" value="3D_dom"/>
</dbReference>
<keyword evidence="7" id="KW-1185">Reference proteome</keyword>
<feature type="region of interest" description="Disordered" evidence="3">
    <location>
        <begin position="172"/>
        <end position="197"/>
    </location>
</feature>
<evidence type="ECO:0000256" key="1">
    <source>
        <dbReference type="ARBA" id="ARBA00022729"/>
    </source>
</evidence>
<keyword evidence="1" id="KW-0732">Signal</keyword>
<feature type="domain" description="Peptidoglycan hydrolase PcsB coiled-coil" evidence="5">
    <location>
        <begin position="1"/>
        <end position="52"/>
    </location>
</feature>
<feature type="domain" description="3D" evidence="4">
    <location>
        <begin position="229"/>
        <end position="289"/>
    </location>
</feature>
<feature type="compositionally biased region" description="Low complexity" evidence="3">
    <location>
        <begin position="172"/>
        <end position="196"/>
    </location>
</feature>
<dbReference type="PANTHER" id="PTHR39160:SF4">
    <property type="entry name" value="RESUSCITATION-PROMOTING FACTOR RPFB"/>
    <property type="match status" value="1"/>
</dbReference>
<dbReference type="AlphaFoldDB" id="A0A4S2DG38"/>
<keyword evidence="2" id="KW-0175">Coiled coil</keyword>
<dbReference type="CDD" id="cd22786">
    <property type="entry name" value="DPBB_YuiC-like"/>
    <property type="match status" value="1"/>
</dbReference>
<feature type="coiled-coil region" evidence="2">
    <location>
        <begin position="41"/>
        <end position="110"/>
    </location>
</feature>
<evidence type="ECO:0000259" key="4">
    <source>
        <dbReference type="Pfam" id="PF06725"/>
    </source>
</evidence>
<sequence>MYKSNMATDMIYYILTSESIFDLFSRIDSINKIISVDKDMISEINKKKEDLVNDSKKIEERQEDLKKLSASIENDLAEVNKKKEEQESLLAKLNEEKDSLMSIIEANEVNLVSNTIDIVDSSDSISKLKDALSTLRGLLPQLNSSYAISLVEDAISNAEYKISTLEIEENSLSQENNNSGESNGGTSSSGNNGTNSDYLATHSMSATAYTGHGLTALGLKPVRDPNGLSTVAVDKNVIPLGSKVYVEGYGYAIASDTGGAIKGNKIDLYFNTLEECYSFGRRTVTVHVISN</sequence>
<evidence type="ECO:0000256" key="3">
    <source>
        <dbReference type="SAM" id="MobiDB-lite"/>
    </source>
</evidence>
<dbReference type="EMBL" id="SRYR01000010">
    <property type="protein sequence ID" value="TGY41006.1"/>
    <property type="molecule type" value="Genomic_DNA"/>
</dbReference>